<comment type="similarity">
    <text evidence="4 13">Belongs to the threonine synthase family.</text>
</comment>
<name>A0A073K518_9BACI</name>
<dbReference type="AlphaFoldDB" id="A0A073K518"/>
<sequence>MWKGLLDAYKEFLPVKEHTPALTLHEGNTPLVLLENLSEKWGVTIYGKIEGANPTGSFKDRGMVMAVAKAKEEGSKTVICASTGNTSASAAAYAARAGLSCIVMIPNGKIAYGKLAQAVMYGAEIISIDGNFDHALQMVRNLSDDSPITLVNSVNPYRIEGQKTAAFEICDALGAAPDILAIPVGNAGNITAYWKGFKEYNAKCATGLPEMRGFEAEGAAAIVRGYAIEEPETIATAIRIGNPASWDKAVAAANNSGGKIDQVTDEEILHAYESLAKYEGIFAEPASCASIAGIYKQVQTGEIPKGSRIVAVLTGNGLKDPNVAIDTKNIQPVVLPNDEKVVFEHIQGAVVR</sequence>
<keyword evidence="7 13" id="KW-0028">Amino-acid biosynthesis</keyword>
<feature type="binding site" evidence="14">
    <location>
        <position position="314"/>
    </location>
    <ligand>
        <name>pyridoxal 5'-phosphate</name>
        <dbReference type="ChEBI" id="CHEBI:597326"/>
    </ligand>
</feature>
<dbReference type="PANTHER" id="PTHR48078">
    <property type="entry name" value="THREONINE DEHYDRATASE, MITOCHONDRIAL-RELATED"/>
    <property type="match status" value="1"/>
</dbReference>
<comment type="pathway">
    <text evidence="3 13">Amino-acid biosynthesis; L-threonine biosynthesis; L-threonine from L-aspartate: step 5/5.</text>
</comment>
<dbReference type="InterPro" id="IPR000634">
    <property type="entry name" value="Ser/Thr_deHydtase_PyrdxlP-BS"/>
</dbReference>
<dbReference type="GO" id="GO:0006565">
    <property type="term" value="P:L-serine catabolic process"/>
    <property type="evidence" value="ECO:0007669"/>
    <property type="project" value="TreeGrafter"/>
</dbReference>
<dbReference type="Proteomes" id="UP000027822">
    <property type="component" value="Unassembled WGS sequence"/>
</dbReference>
<evidence type="ECO:0000256" key="4">
    <source>
        <dbReference type="ARBA" id="ARBA00005517"/>
    </source>
</evidence>
<evidence type="ECO:0000256" key="1">
    <source>
        <dbReference type="ARBA" id="ARBA00001933"/>
    </source>
</evidence>
<evidence type="ECO:0000313" key="18">
    <source>
        <dbReference type="Proteomes" id="UP000027822"/>
    </source>
</evidence>
<protein>
    <recommendedName>
        <fullName evidence="6 12">Threonine synthase</fullName>
        <ecNumber evidence="5 12">4.2.3.1</ecNumber>
    </recommendedName>
</protein>
<dbReference type="EMBL" id="JOTN01000001">
    <property type="protein sequence ID" value="KEK21527.1"/>
    <property type="molecule type" value="Genomic_DNA"/>
</dbReference>
<dbReference type="InterPro" id="IPR004450">
    <property type="entry name" value="Thr_synthase-like"/>
</dbReference>
<dbReference type="GO" id="GO:0030170">
    <property type="term" value="F:pyridoxal phosphate binding"/>
    <property type="evidence" value="ECO:0007669"/>
    <property type="project" value="InterPro"/>
</dbReference>
<keyword evidence="18" id="KW-1185">Reference proteome</keyword>
<dbReference type="Pfam" id="PF00291">
    <property type="entry name" value="PALP"/>
    <property type="match status" value="1"/>
</dbReference>
<dbReference type="InterPro" id="IPR050147">
    <property type="entry name" value="Ser/Thr_Dehydratase"/>
</dbReference>
<dbReference type="GO" id="GO:0003941">
    <property type="term" value="F:L-serine ammonia-lyase activity"/>
    <property type="evidence" value="ECO:0007669"/>
    <property type="project" value="TreeGrafter"/>
</dbReference>
<evidence type="ECO:0000256" key="3">
    <source>
        <dbReference type="ARBA" id="ARBA00004979"/>
    </source>
</evidence>
<dbReference type="CDD" id="cd01563">
    <property type="entry name" value="Thr-synth_1"/>
    <property type="match status" value="1"/>
</dbReference>
<dbReference type="EC" id="4.2.3.1" evidence="5 12"/>
<evidence type="ECO:0000256" key="14">
    <source>
        <dbReference type="PIRSR" id="PIRSR038945-1"/>
    </source>
</evidence>
<feature type="binding site" evidence="14">
    <location>
        <position position="85"/>
    </location>
    <ligand>
        <name>pyridoxal 5'-phosphate</name>
        <dbReference type="ChEBI" id="CHEBI:597326"/>
    </ligand>
</feature>
<feature type="domain" description="Tryptophan synthase beta chain-like PALP" evidence="16">
    <location>
        <begin position="23"/>
        <end position="315"/>
    </location>
</feature>
<comment type="caution">
    <text evidence="17">The sequence shown here is derived from an EMBL/GenBank/DDBJ whole genome shotgun (WGS) entry which is preliminary data.</text>
</comment>
<dbReference type="Gene3D" id="3.40.50.1100">
    <property type="match status" value="2"/>
</dbReference>
<dbReference type="SUPFAM" id="SSF53686">
    <property type="entry name" value="Tryptophan synthase beta subunit-like PLP-dependent enzymes"/>
    <property type="match status" value="1"/>
</dbReference>
<gene>
    <name evidence="17" type="ORF">BAMA_01790</name>
</gene>
<feature type="binding site" evidence="14">
    <location>
        <begin position="185"/>
        <end position="189"/>
    </location>
    <ligand>
        <name>pyridoxal 5'-phosphate</name>
        <dbReference type="ChEBI" id="CHEBI:597326"/>
    </ligand>
</feature>
<dbReference type="GO" id="GO:0004794">
    <property type="term" value="F:threonine deaminase activity"/>
    <property type="evidence" value="ECO:0007669"/>
    <property type="project" value="TreeGrafter"/>
</dbReference>
<evidence type="ECO:0000256" key="15">
    <source>
        <dbReference type="PIRSR" id="PIRSR038945-2"/>
    </source>
</evidence>
<dbReference type="STRING" id="574376.BAMA_01790"/>
<dbReference type="FunFam" id="3.40.50.1100:FF:000014">
    <property type="entry name" value="Threonine synthase"/>
    <property type="match status" value="1"/>
</dbReference>
<comment type="function">
    <text evidence="2 13">Catalyzes the gamma-elimination of phosphate from L-phosphohomoserine and the beta-addition of water to produce L-threonine.</text>
</comment>
<evidence type="ECO:0000256" key="10">
    <source>
        <dbReference type="ARBA" id="ARBA00023239"/>
    </source>
</evidence>
<evidence type="ECO:0000256" key="7">
    <source>
        <dbReference type="ARBA" id="ARBA00022605"/>
    </source>
</evidence>
<evidence type="ECO:0000256" key="9">
    <source>
        <dbReference type="ARBA" id="ARBA00022898"/>
    </source>
</evidence>
<dbReference type="GO" id="GO:0009088">
    <property type="term" value="P:threonine biosynthetic process"/>
    <property type="evidence" value="ECO:0007669"/>
    <property type="project" value="UniProtKB-UniRule"/>
</dbReference>
<dbReference type="InterPro" id="IPR001926">
    <property type="entry name" value="TrpB-like_PALP"/>
</dbReference>
<reference evidence="17 18" key="1">
    <citation type="submission" date="2014-06" db="EMBL/GenBank/DDBJ databases">
        <title>Draft genome sequence of Bacillus manliponensis JCM 15802 (MCCC 1A00708).</title>
        <authorList>
            <person name="Lai Q."/>
            <person name="Liu Y."/>
            <person name="Shao Z."/>
        </authorList>
    </citation>
    <scope>NUCLEOTIDE SEQUENCE [LARGE SCALE GENOMIC DNA]</scope>
    <source>
        <strain evidence="17 18">JCM 15802</strain>
    </source>
</reference>
<evidence type="ECO:0000256" key="13">
    <source>
        <dbReference type="PIRNR" id="PIRNR038945"/>
    </source>
</evidence>
<dbReference type="NCBIfam" id="TIGR00260">
    <property type="entry name" value="thrC"/>
    <property type="match status" value="1"/>
</dbReference>
<dbReference type="PROSITE" id="PS00165">
    <property type="entry name" value="DEHYDRATASE_SER_THR"/>
    <property type="match status" value="1"/>
</dbReference>
<evidence type="ECO:0000256" key="11">
    <source>
        <dbReference type="ARBA" id="ARBA00049144"/>
    </source>
</evidence>
<dbReference type="eggNOG" id="COG0498">
    <property type="taxonomic scope" value="Bacteria"/>
</dbReference>
<keyword evidence="9 13" id="KW-0663">Pyridoxal phosphate</keyword>
<dbReference type="RefSeq" id="WP_034635519.1">
    <property type="nucleotide sequence ID" value="NZ_CBCSJC010000002.1"/>
</dbReference>
<evidence type="ECO:0000256" key="8">
    <source>
        <dbReference type="ARBA" id="ARBA00022697"/>
    </source>
</evidence>
<evidence type="ECO:0000313" key="17">
    <source>
        <dbReference type="EMBL" id="KEK21527.1"/>
    </source>
</evidence>
<evidence type="ECO:0000259" key="16">
    <source>
        <dbReference type="Pfam" id="PF00291"/>
    </source>
</evidence>
<dbReference type="InterPro" id="IPR036052">
    <property type="entry name" value="TrpB-like_PALP_sf"/>
</dbReference>
<proteinExistence type="inferred from homology"/>
<keyword evidence="8 13" id="KW-0791">Threonine biosynthesis</keyword>
<dbReference type="GO" id="GO:0004795">
    <property type="term" value="F:threonine synthase activity"/>
    <property type="evidence" value="ECO:0007669"/>
    <property type="project" value="UniProtKB-UniRule"/>
</dbReference>
<dbReference type="UniPathway" id="UPA00050">
    <property type="reaction ID" value="UER00065"/>
</dbReference>
<dbReference type="FunFam" id="3.40.50.1100:FF:000013">
    <property type="entry name" value="Threonine synthase"/>
    <property type="match status" value="1"/>
</dbReference>
<comment type="cofactor">
    <cofactor evidence="1 13 14">
        <name>pyridoxal 5'-phosphate</name>
        <dbReference type="ChEBI" id="CHEBI:597326"/>
    </cofactor>
</comment>
<evidence type="ECO:0000256" key="6">
    <source>
        <dbReference type="ARBA" id="ARBA00018679"/>
    </source>
</evidence>
<feature type="modified residue" description="N6-(pyridoxal phosphate)lysine" evidence="15">
    <location>
        <position position="59"/>
    </location>
</feature>
<organism evidence="17 18">
    <name type="scientific">Bacillus manliponensis</name>
    <dbReference type="NCBI Taxonomy" id="574376"/>
    <lineage>
        <taxon>Bacteria</taxon>
        <taxon>Bacillati</taxon>
        <taxon>Bacillota</taxon>
        <taxon>Bacilli</taxon>
        <taxon>Bacillales</taxon>
        <taxon>Bacillaceae</taxon>
        <taxon>Bacillus</taxon>
        <taxon>Bacillus cereus group</taxon>
    </lineage>
</organism>
<evidence type="ECO:0000256" key="2">
    <source>
        <dbReference type="ARBA" id="ARBA00003648"/>
    </source>
</evidence>
<dbReference type="GO" id="GO:0009097">
    <property type="term" value="P:isoleucine biosynthetic process"/>
    <property type="evidence" value="ECO:0007669"/>
    <property type="project" value="TreeGrafter"/>
</dbReference>
<evidence type="ECO:0000256" key="12">
    <source>
        <dbReference type="NCBIfam" id="TIGR00260"/>
    </source>
</evidence>
<dbReference type="PIRSF" id="PIRSF038945">
    <property type="entry name" value="Thr_synthase"/>
    <property type="match status" value="1"/>
</dbReference>
<keyword evidence="10 13" id="KW-0456">Lyase</keyword>
<evidence type="ECO:0000256" key="5">
    <source>
        <dbReference type="ARBA" id="ARBA00013028"/>
    </source>
</evidence>
<dbReference type="PANTHER" id="PTHR48078:SF6">
    <property type="entry name" value="L-THREONINE DEHYDRATASE CATABOLIC TDCB"/>
    <property type="match status" value="1"/>
</dbReference>
<dbReference type="OrthoDB" id="9778118at2"/>
<dbReference type="InterPro" id="IPR026260">
    <property type="entry name" value="Thr_Synthase_bac/arc"/>
</dbReference>
<dbReference type="GO" id="GO:0006567">
    <property type="term" value="P:L-threonine catabolic process"/>
    <property type="evidence" value="ECO:0007669"/>
    <property type="project" value="TreeGrafter"/>
</dbReference>
<comment type="catalytic activity">
    <reaction evidence="11 13">
        <text>O-phospho-L-homoserine + H2O = L-threonine + phosphate</text>
        <dbReference type="Rhea" id="RHEA:10840"/>
        <dbReference type="ChEBI" id="CHEBI:15377"/>
        <dbReference type="ChEBI" id="CHEBI:43474"/>
        <dbReference type="ChEBI" id="CHEBI:57590"/>
        <dbReference type="ChEBI" id="CHEBI:57926"/>
        <dbReference type="EC" id="4.2.3.1"/>
    </reaction>
</comment>
<accession>A0A073K518</accession>